<reference evidence="2" key="1">
    <citation type="journal article" date="2012" name="Nat. Biotechnol.">
        <title>Reference genome sequence of the model plant Setaria.</title>
        <authorList>
            <person name="Bennetzen J.L."/>
            <person name="Schmutz J."/>
            <person name="Wang H."/>
            <person name="Percifield R."/>
            <person name="Hawkins J."/>
            <person name="Pontaroli A.C."/>
            <person name="Estep M."/>
            <person name="Feng L."/>
            <person name="Vaughn J.N."/>
            <person name="Grimwood J."/>
            <person name="Jenkins J."/>
            <person name="Barry K."/>
            <person name="Lindquist E."/>
            <person name="Hellsten U."/>
            <person name="Deshpande S."/>
            <person name="Wang X."/>
            <person name="Wu X."/>
            <person name="Mitros T."/>
            <person name="Triplett J."/>
            <person name="Yang X."/>
            <person name="Ye C.Y."/>
            <person name="Mauro-Herrera M."/>
            <person name="Wang L."/>
            <person name="Li P."/>
            <person name="Sharma M."/>
            <person name="Sharma R."/>
            <person name="Ronald P.C."/>
            <person name="Panaud O."/>
            <person name="Kellogg E.A."/>
            <person name="Brutnell T.P."/>
            <person name="Doust A.N."/>
            <person name="Tuskan G.A."/>
            <person name="Rokhsar D."/>
            <person name="Devos K.M."/>
        </authorList>
    </citation>
    <scope>NUCLEOTIDE SEQUENCE [LARGE SCALE GENOMIC DNA]</scope>
    <source>
        <strain evidence="2">cv. Yugu1</strain>
    </source>
</reference>
<dbReference type="HOGENOM" id="CLU_2871878_0_0_1"/>
<sequence length="64" mass="7310">MEANKASVWIACVKRNPLCLHCVCRRLLFCDNVVAEEKSLVVSCNLSFFKFSCLLLTRARSFPQ</sequence>
<dbReference type="InParanoid" id="K3ZBK8"/>
<evidence type="ECO:0000313" key="1">
    <source>
        <dbReference type="EnsemblPlants" id="KQL16076"/>
    </source>
</evidence>
<dbReference type="Proteomes" id="UP000004995">
    <property type="component" value="Unassembled WGS sequence"/>
</dbReference>
<proteinExistence type="predicted"/>
<dbReference type="EnsemblPlants" id="KQL16076">
    <property type="protein sequence ID" value="KQL16076"/>
    <property type="gene ID" value="SETIT_023929mg"/>
</dbReference>
<organism evidence="1 2">
    <name type="scientific">Setaria italica</name>
    <name type="common">Foxtail millet</name>
    <name type="synonym">Panicum italicum</name>
    <dbReference type="NCBI Taxonomy" id="4555"/>
    <lineage>
        <taxon>Eukaryota</taxon>
        <taxon>Viridiplantae</taxon>
        <taxon>Streptophyta</taxon>
        <taxon>Embryophyta</taxon>
        <taxon>Tracheophyta</taxon>
        <taxon>Spermatophyta</taxon>
        <taxon>Magnoliopsida</taxon>
        <taxon>Liliopsida</taxon>
        <taxon>Poales</taxon>
        <taxon>Poaceae</taxon>
        <taxon>PACMAD clade</taxon>
        <taxon>Panicoideae</taxon>
        <taxon>Panicodae</taxon>
        <taxon>Paniceae</taxon>
        <taxon>Cenchrinae</taxon>
        <taxon>Setaria</taxon>
    </lineage>
</organism>
<dbReference type="AlphaFoldDB" id="K3ZBK8"/>
<name>K3ZBK8_SETIT</name>
<accession>K3ZBK8</accession>
<reference evidence="1" key="2">
    <citation type="submission" date="2018-08" db="UniProtKB">
        <authorList>
            <consortium name="EnsemblPlants"/>
        </authorList>
    </citation>
    <scope>IDENTIFICATION</scope>
    <source>
        <strain evidence="1">Yugu1</strain>
    </source>
</reference>
<dbReference type="Gramene" id="KQL16076">
    <property type="protein sequence ID" value="KQL16076"/>
    <property type="gene ID" value="SETIT_023929mg"/>
</dbReference>
<keyword evidence="2" id="KW-1185">Reference proteome</keyword>
<evidence type="ECO:0000313" key="2">
    <source>
        <dbReference type="Proteomes" id="UP000004995"/>
    </source>
</evidence>
<protein>
    <submittedName>
        <fullName evidence="1">Uncharacterized protein</fullName>
    </submittedName>
</protein>
<dbReference type="EMBL" id="AGNK02001832">
    <property type="status" value="NOT_ANNOTATED_CDS"/>
    <property type="molecule type" value="Genomic_DNA"/>
</dbReference>